<feature type="region of interest" description="Disordered" evidence="1">
    <location>
        <begin position="261"/>
        <end position="280"/>
    </location>
</feature>
<sequence length="549" mass="60253">MTLIKTLYFLFSRHKIDVFQSACQEKESSKREIDDVEPKLPIAGTGFSKLPVTHSSFVAANFLSLDKFGAVLGPEDERPNQNTVDFSTGSFTTFEYSARRSKYSQAVATLSADSPWSEYIEDFENKGTRISSAGQSDYQDPIFYSTRPRSCTLKERTPTSSGFEPPPKRFYTSAEHHVGETHVEPGLPQNDLAVAYRDVLEHGVDVGSLLRARSRCDSDLAGAETTRTPAVRFNVEGTLLPPVSSHSSQIYELIAPKDLPRLPPMVPGSSDDAGHSRESTDQDLARINYRFASSSLESSLLQRMEERERVQIDEAHGENRVPCHVVSPEDLIWGSVKNYCGMVLDRETRALLGTAVLFVPPDTRRSGSSALQKSAWVTCVGVVEGRTEVLIKNSKGGIHVAQLMLTSTALGLALYSVHSWQGTFALAFLSRVAGPSGLPHRLFVDVDRNDRVYVIGYEEPWESESKTVSDVRIRPGRINDAGRYAIVEIDFTSGLLGGSISSPAGFRGGLVVRADGLLAGLVTGEILGSHPTDIDFSYAYNIYSLLSEL</sequence>
<dbReference type="EnsemblPlants" id="Pp3c21_15510V3.7">
    <property type="protein sequence ID" value="Pp3c21_15510V3.7"/>
    <property type="gene ID" value="Pp3c21_15510"/>
</dbReference>
<reference evidence="2" key="3">
    <citation type="submission" date="2020-12" db="UniProtKB">
        <authorList>
            <consortium name="EnsemblPlants"/>
        </authorList>
    </citation>
    <scope>IDENTIFICATION</scope>
</reference>
<keyword evidence="3" id="KW-1185">Reference proteome</keyword>
<reference evidence="2 3" key="2">
    <citation type="journal article" date="2018" name="Plant J.">
        <title>The Physcomitrella patens chromosome-scale assembly reveals moss genome structure and evolution.</title>
        <authorList>
            <person name="Lang D."/>
            <person name="Ullrich K.K."/>
            <person name="Murat F."/>
            <person name="Fuchs J."/>
            <person name="Jenkins J."/>
            <person name="Haas F.B."/>
            <person name="Piednoel M."/>
            <person name="Gundlach H."/>
            <person name="Van Bel M."/>
            <person name="Meyberg R."/>
            <person name="Vives C."/>
            <person name="Morata J."/>
            <person name="Symeonidi A."/>
            <person name="Hiss M."/>
            <person name="Muchero W."/>
            <person name="Kamisugi Y."/>
            <person name="Saleh O."/>
            <person name="Blanc G."/>
            <person name="Decker E.L."/>
            <person name="van Gessel N."/>
            <person name="Grimwood J."/>
            <person name="Hayes R.D."/>
            <person name="Graham S.W."/>
            <person name="Gunter L.E."/>
            <person name="McDaniel S.F."/>
            <person name="Hoernstein S.N.W."/>
            <person name="Larsson A."/>
            <person name="Li F.W."/>
            <person name="Perroud P.F."/>
            <person name="Phillips J."/>
            <person name="Ranjan P."/>
            <person name="Rokshar D.S."/>
            <person name="Rothfels C.J."/>
            <person name="Schneider L."/>
            <person name="Shu S."/>
            <person name="Stevenson D.W."/>
            <person name="Thummler F."/>
            <person name="Tillich M."/>
            <person name="Villarreal Aguilar J.C."/>
            <person name="Widiez T."/>
            <person name="Wong G.K."/>
            <person name="Wymore A."/>
            <person name="Zhang Y."/>
            <person name="Zimmer A.D."/>
            <person name="Quatrano R.S."/>
            <person name="Mayer K.F.X."/>
            <person name="Goodstein D."/>
            <person name="Casacuberta J.M."/>
            <person name="Vandepoele K."/>
            <person name="Reski R."/>
            <person name="Cuming A.C."/>
            <person name="Tuskan G.A."/>
            <person name="Maumus F."/>
            <person name="Salse J."/>
            <person name="Schmutz J."/>
            <person name="Rensing S.A."/>
        </authorList>
    </citation>
    <scope>NUCLEOTIDE SEQUENCE [LARGE SCALE GENOMIC DNA]</scope>
    <source>
        <strain evidence="2 3">cv. Gransden 2004</strain>
    </source>
</reference>
<dbReference type="InParanoid" id="A0A7I4C5A6"/>
<dbReference type="AlphaFoldDB" id="A0A7I4C5A6"/>
<dbReference type="EMBL" id="ABEU02000021">
    <property type="status" value="NOT_ANNOTATED_CDS"/>
    <property type="molecule type" value="Genomic_DNA"/>
</dbReference>
<evidence type="ECO:0000256" key="1">
    <source>
        <dbReference type="SAM" id="MobiDB-lite"/>
    </source>
</evidence>
<proteinExistence type="predicted"/>
<evidence type="ECO:0000313" key="3">
    <source>
        <dbReference type="Proteomes" id="UP000006727"/>
    </source>
</evidence>
<dbReference type="InterPro" id="IPR009003">
    <property type="entry name" value="Peptidase_S1_PA"/>
</dbReference>
<dbReference type="Gramene" id="Pp3c21_15510V3.7">
    <property type="protein sequence ID" value="Pp3c21_15510V3.7"/>
    <property type="gene ID" value="Pp3c21_15510"/>
</dbReference>
<evidence type="ECO:0000313" key="2">
    <source>
        <dbReference type="EnsemblPlants" id="Pp3c21_15510V3.7"/>
    </source>
</evidence>
<accession>A0A7I4C5A6</accession>
<gene>
    <name evidence="2" type="primary">LOC112274042</name>
</gene>
<protein>
    <submittedName>
        <fullName evidence="2">Uncharacterized protein</fullName>
    </submittedName>
</protein>
<name>A0A7I4C5A6_PHYPA</name>
<organism evidence="2 3">
    <name type="scientific">Physcomitrium patens</name>
    <name type="common">Spreading-leaved earth moss</name>
    <name type="synonym">Physcomitrella patens</name>
    <dbReference type="NCBI Taxonomy" id="3218"/>
    <lineage>
        <taxon>Eukaryota</taxon>
        <taxon>Viridiplantae</taxon>
        <taxon>Streptophyta</taxon>
        <taxon>Embryophyta</taxon>
        <taxon>Bryophyta</taxon>
        <taxon>Bryophytina</taxon>
        <taxon>Bryopsida</taxon>
        <taxon>Funariidae</taxon>
        <taxon>Funariales</taxon>
        <taxon>Funariaceae</taxon>
        <taxon>Physcomitrium</taxon>
    </lineage>
</organism>
<dbReference type="SUPFAM" id="SSF50494">
    <property type="entry name" value="Trypsin-like serine proteases"/>
    <property type="match status" value="1"/>
</dbReference>
<dbReference type="Proteomes" id="UP000006727">
    <property type="component" value="Chromosome 21"/>
</dbReference>
<reference evidence="2 3" key="1">
    <citation type="journal article" date="2008" name="Science">
        <title>The Physcomitrella genome reveals evolutionary insights into the conquest of land by plants.</title>
        <authorList>
            <person name="Rensing S."/>
            <person name="Lang D."/>
            <person name="Zimmer A."/>
            <person name="Terry A."/>
            <person name="Salamov A."/>
            <person name="Shapiro H."/>
            <person name="Nishiyama T."/>
            <person name="Perroud P.-F."/>
            <person name="Lindquist E."/>
            <person name="Kamisugi Y."/>
            <person name="Tanahashi T."/>
            <person name="Sakakibara K."/>
            <person name="Fujita T."/>
            <person name="Oishi K."/>
            <person name="Shin-I T."/>
            <person name="Kuroki Y."/>
            <person name="Toyoda A."/>
            <person name="Suzuki Y."/>
            <person name="Hashimoto A."/>
            <person name="Yamaguchi K."/>
            <person name="Sugano A."/>
            <person name="Kohara Y."/>
            <person name="Fujiyama A."/>
            <person name="Anterola A."/>
            <person name="Aoki S."/>
            <person name="Ashton N."/>
            <person name="Barbazuk W.B."/>
            <person name="Barker E."/>
            <person name="Bennetzen J."/>
            <person name="Bezanilla M."/>
            <person name="Blankenship R."/>
            <person name="Cho S.H."/>
            <person name="Dutcher S."/>
            <person name="Estelle M."/>
            <person name="Fawcett J.A."/>
            <person name="Gundlach H."/>
            <person name="Hanada K."/>
            <person name="Heyl A."/>
            <person name="Hicks K.A."/>
            <person name="Hugh J."/>
            <person name="Lohr M."/>
            <person name="Mayer K."/>
            <person name="Melkozernov A."/>
            <person name="Murata T."/>
            <person name="Nelson D."/>
            <person name="Pils B."/>
            <person name="Prigge M."/>
            <person name="Reiss B."/>
            <person name="Renner T."/>
            <person name="Rombauts S."/>
            <person name="Rushton P."/>
            <person name="Sanderfoot A."/>
            <person name="Schween G."/>
            <person name="Shiu S.-H."/>
            <person name="Stueber K."/>
            <person name="Theodoulou F.L."/>
            <person name="Tu H."/>
            <person name="Van de Peer Y."/>
            <person name="Verrier P.J."/>
            <person name="Waters E."/>
            <person name="Wood A."/>
            <person name="Yang L."/>
            <person name="Cove D."/>
            <person name="Cuming A."/>
            <person name="Hasebe M."/>
            <person name="Lucas S."/>
            <person name="Mishler D.B."/>
            <person name="Reski R."/>
            <person name="Grigoriev I."/>
            <person name="Quatrano R.S."/>
            <person name="Boore J.L."/>
        </authorList>
    </citation>
    <scope>NUCLEOTIDE SEQUENCE [LARGE SCALE GENOMIC DNA]</scope>
    <source>
        <strain evidence="2 3">cv. Gransden 2004</strain>
    </source>
</reference>